<evidence type="ECO:0000256" key="3">
    <source>
        <dbReference type="SAM" id="MobiDB-lite"/>
    </source>
</evidence>
<organism evidence="5 6">
    <name type="scientific">Capronia coronata CBS 617.96</name>
    <dbReference type="NCBI Taxonomy" id="1182541"/>
    <lineage>
        <taxon>Eukaryota</taxon>
        <taxon>Fungi</taxon>
        <taxon>Dikarya</taxon>
        <taxon>Ascomycota</taxon>
        <taxon>Pezizomycotina</taxon>
        <taxon>Eurotiomycetes</taxon>
        <taxon>Chaetothyriomycetidae</taxon>
        <taxon>Chaetothyriales</taxon>
        <taxon>Herpotrichiellaceae</taxon>
        <taxon>Capronia</taxon>
    </lineage>
</organism>
<feature type="region of interest" description="Disordered" evidence="3">
    <location>
        <begin position="609"/>
        <end position="660"/>
    </location>
</feature>
<dbReference type="SUPFAM" id="SSF52047">
    <property type="entry name" value="RNI-like"/>
    <property type="match status" value="1"/>
</dbReference>
<keyword evidence="6" id="KW-1185">Reference proteome</keyword>
<feature type="domain" description="CAP-Gly" evidence="4">
    <location>
        <begin position="25"/>
        <end position="71"/>
    </location>
</feature>
<dbReference type="Proteomes" id="UP000019484">
    <property type="component" value="Unassembled WGS sequence"/>
</dbReference>
<sequence length="725" mass="80455">MTSSEPYIGQRRSYSGALCTIRYIGPLPNTKGDWLGVEWDNVSRGKHDGQYEGKRIFQCLSSSPTAASFIRSSRKPDPERTLLEAIKFKYAAATESAQGGSSSTSIDSTIEISGKIVEEVGFEKIQKQLSVLANLKIVLVDELVVSGIAQRGASRAGIETAQVELARTCPNIVELDIGWNIIETWQDVVDICVPLKKLKILKTSGLRLRMFENNYIDGTEPPFTTIEELQLNESLIRPAQVLQILSSAGSDAVLSLKTLSLGLNELETFQDIAGSSRSLTYPSVTTVNLDNNKFTNLSSLSTLMSLFPNITTLSLQGNSISHLGLQPSETTGRHHFEKLETLNLAGNQISDYSFVDALSTLFPNLSSLRISRNPLYDQAVSSLTDIGYSKARPSAPASDSRAYYLTLARIPHLKLLNHTNITPRDREEGEIYYLSVAEREIRQLLSDSRELSEGSNPPTAEEKVKLARQQHPLYSALCVQHDRDDILEHFLQQSKRTPGNSAPSARSELDSYGPGTLGSRLVDTYFYIHHDSSWGHEDTTDTRMSTSQPPTSFRRYLPSTVSVYRLKSLVAKQFNLPALQFKLVYESHEYDPVEPISRSTGMDGGKEDWDAWGDWDVDDGNDDHVHPSGSHGEFQNGAGNHSAADGKHGGHGLGSHPTLGAQTHEAHTENAPMYIIRDGQRFKKRETEILDGMRPWGDFLDLDSPDGTRRRDARIRIEPFLSVPY</sequence>
<reference evidence="5 6" key="1">
    <citation type="submission" date="2013-03" db="EMBL/GenBank/DDBJ databases">
        <title>The Genome Sequence of Capronia coronata CBS 617.96.</title>
        <authorList>
            <consortium name="The Broad Institute Genomics Platform"/>
            <person name="Cuomo C."/>
            <person name="de Hoog S."/>
            <person name="Gorbushina A."/>
            <person name="Walker B."/>
            <person name="Young S.K."/>
            <person name="Zeng Q."/>
            <person name="Gargeya S."/>
            <person name="Fitzgerald M."/>
            <person name="Haas B."/>
            <person name="Abouelleil A."/>
            <person name="Allen A.W."/>
            <person name="Alvarado L."/>
            <person name="Arachchi H.M."/>
            <person name="Berlin A.M."/>
            <person name="Chapman S.B."/>
            <person name="Gainer-Dewar J."/>
            <person name="Goldberg J."/>
            <person name="Griggs A."/>
            <person name="Gujja S."/>
            <person name="Hansen M."/>
            <person name="Howarth C."/>
            <person name="Imamovic A."/>
            <person name="Ireland A."/>
            <person name="Larimer J."/>
            <person name="McCowan C."/>
            <person name="Murphy C."/>
            <person name="Pearson M."/>
            <person name="Poon T.W."/>
            <person name="Priest M."/>
            <person name="Roberts A."/>
            <person name="Saif S."/>
            <person name="Shea T."/>
            <person name="Sisk P."/>
            <person name="Sykes S."/>
            <person name="Wortman J."/>
            <person name="Nusbaum C."/>
            <person name="Birren B."/>
        </authorList>
    </citation>
    <scope>NUCLEOTIDE SEQUENCE [LARGE SCALE GENOMIC DNA]</scope>
    <source>
        <strain evidence="5 6">CBS 617.96</strain>
    </source>
</reference>
<dbReference type="PANTHER" id="PTHR46652:SF3">
    <property type="entry name" value="LEUCINE-RICH REPEAT-CONTAINING PROTEIN 9"/>
    <property type="match status" value="1"/>
</dbReference>
<dbReference type="PANTHER" id="PTHR46652">
    <property type="entry name" value="LEUCINE-RICH REPEAT AND IQ DOMAIN-CONTAINING PROTEIN 1-RELATED"/>
    <property type="match status" value="1"/>
</dbReference>
<dbReference type="Pfam" id="PF13516">
    <property type="entry name" value="LRR_6"/>
    <property type="match status" value="1"/>
</dbReference>
<dbReference type="InterPro" id="IPR050836">
    <property type="entry name" value="SDS22/Internalin_LRR"/>
</dbReference>
<evidence type="ECO:0000259" key="4">
    <source>
        <dbReference type="PROSITE" id="PS50245"/>
    </source>
</evidence>
<feature type="compositionally biased region" description="Acidic residues" evidence="3">
    <location>
        <begin position="610"/>
        <end position="621"/>
    </location>
</feature>
<dbReference type="Pfam" id="PF01302">
    <property type="entry name" value="CAP_GLY"/>
    <property type="match status" value="1"/>
</dbReference>
<proteinExistence type="predicted"/>
<evidence type="ECO:0000256" key="2">
    <source>
        <dbReference type="ARBA" id="ARBA00022737"/>
    </source>
</evidence>
<dbReference type="OrthoDB" id="5273213at2759"/>
<evidence type="ECO:0000313" key="5">
    <source>
        <dbReference type="EMBL" id="EXJ86213.1"/>
    </source>
</evidence>
<dbReference type="Gene3D" id="2.30.30.190">
    <property type="entry name" value="CAP Gly-rich-like domain"/>
    <property type="match status" value="1"/>
</dbReference>
<dbReference type="RefSeq" id="XP_007725651.1">
    <property type="nucleotide sequence ID" value="XM_007727461.1"/>
</dbReference>
<dbReference type="InterPro" id="IPR032675">
    <property type="entry name" value="LRR_dom_sf"/>
</dbReference>
<name>W9Y146_9EURO</name>
<dbReference type="eggNOG" id="KOG3207">
    <property type="taxonomic scope" value="Eukaryota"/>
</dbReference>
<evidence type="ECO:0000313" key="6">
    <source>
        <dbReference type="Proteomes" id="UP000019484"/>
    </source>
</evidence>
<dbReference type="InterPro" id="IPR001611">
    <property type="entry name" value="Leu-rich_rpt"/>
</dbReference>
<accession>W9Y146</accession>
<dbReference type="HOGENOM" id="CLU_017716_3_1_1"/>
<comment type="caution">
    <text evidence="5">The sequence shown here is derived from an EMBL/GenBank/DDBJ whole genome shotgun (WGS) entry which is preliminary data.</text>
</comment>
<dbReference type="GeneID" id="19161450"/>
<dbReference type="STRING" id="1182541.W9Y146"/>
<dbReference type="SUPFAM" id="SSF74924">
    <property type="entry name" value="Cap-Gly domain"/>
    <property type="match status" value="1"/>
</dbReference>
<dbReference type="EMBL" id="AMWN01000005">
    <property type="protein sequence ID" value="EXJ86213.1"/>
    <property type="molecule type" value="Genomic_DNA"/>
</dbReference>
<dbReference type="InterPro" id="IPR036859">
    <property type="entry name" value="CAP-Gly_dom_sf"/>
</dbReference>
<dbReference type="Gene3D" id="3.80.10.10">
    <property type="entry name" value="Ribonuclease Inhibitor"/>
    <property type="match status" value="2"/>
</dbReference>
<feature type="compositionally biased region" description="Polar residues" evidence="3">
    <location>
        <begin position="494"/>
        <end position="504"/>
    </location>
</feature>
<keyword evidence="1" id="KW-0433">Leucine-rich repeat</keyword>
<dbReference type="AlphaFoldDB" id="W9Y146"/>
<feature type="region of interest" description="Disordered" evidence="3">
    <location>
        <begin position="494"/>
        <end position="513"/>
    </location>
</feature>
<dbReference type="SMART" id="SM01052">
    <property type="entry name" value="CAP_GLY"/>
    <property type="match status" value="1"/>
</dbReference>
<dbReference type="PROSITE" id="PS51450">
    <property type="entry name" value="LRR"/>
    <property type="match status" value="1"/>
</dbReference>
<dbReference type="PROSITE" id="PS50245">
    <property type="entry name" value="CAP_GLY_2"/>
    <property type="match status" value="1"/>
</dbReference>
<keyword evidence="2" id="KW-0677">Repeat</keyword>
<protein>
    <recommendedName>
        <fullName evidence="4">CAP-Gly domain-containing protein</fullName>
    </recommendedName>
</protein>
<dbReference type="InterPro" id="IPR000938">
    <property type="entry name" value="CAP-Gly_domain"/>
</dbReference>
<gene>
    <name evidence="5" type="ORF">A1O1_06583</name>
</gene>
<evidence type="ECO:0000256" key="1">
    <source>
        <dbReference type="ARBA" id="ARBA00022614"/>
    </source>
</evidence>